<dbReference type="Proteomes" id="UP000002730">
    <property type="component" value="Chromosome"/>
</dbReference>
<gene>
    <name evidence="2" type="ordered locus">Clocel_4074</name>
</gene>
<dbReference type="OrthoDB" id="2666435at2"/>
<dbReference type="RefSeq" id="WP_010074085.1">
    <property type="nucleotide sequence ID" value="NC_014393.1"/>
</dbReference>
<evidence type="ECO:0000313" key="3">
    <source>
        <dbReference type="Proteomes" id="UP000002730"/>
    </source>
</evidence>
<feature type="chain" id="PRO_5003128314" description="Amidase domain-containing protein" evidence="1">
    <location>
        <begin position="31"/>
        <end position="410"/>
    </location>
</feature>
<name>D9SM80_CLOC7</name>
<dbReference type="EMBL" id="CP002160">
    <property type="protein sequence ID" value="ADL53736.1"/>
    <property type="molecule type" value="Genomic_DNA"/>
</dbReference>
<protein>
    <recommendedName>
        <fullName evidence="4">Amidase domain-containing protein</fullName>
    </recommendedName>
</protein>
<evidence type="ECO:0000256" key="1">
    <source>
        <dbReference type="SAM" id="SignalP"/>
    </source>
</evidence>
<reference evidence="2 3" key="1">
    <citation type="submission" date="2010-08" db="EMBL/GenBank/DDBJ databases">
        <title>Complete sequence of Clostridium cellulovorans 743B.</title>
        <authorList>
            <consortium name="US DOE Joint Genome Institute"/>
            <person name="Lucas S."/>
            <person name="Copeland A."/>
            <person name="Lapidus A."/>
            <person name="Cheng J.-F."/>
            <person name="Bruce D."/>
            <person name="Goodwin L."/>
            <person name="Pitluck S."/>
            <person name="Chertkov O."/>
            <person name="Detter J.C."/>
            <person name="Han C."/>
            <person name="Tapia R."/>
            <person name="Land M."/>
            <person name="Hauser L."/>
            <person name="Chang Y.-J."/>
            <person name="Jeffries C."/>
            <person name="Kyrpides N."/>
            <person name="Ivanova N."/>
            <person name="Mikhailova N."/>
            <person name="Hemme C.L."/>
            <person name="Woyke T."/>
        </authorList>
    </citation>
    <scope>NUCLEOTIDE SEQUENCE [LARGE SCALE GENOMIC DNA]</scope>
    <source>
        <strain evidence="3">ATCC 35296 / DSM 3052 / OCM 3 / 743B</strain>
    </source>
</reference>
<feature type="signal peptide" evidence="1">
    <location>
        <begin position="1"/>
        <end position="30"/>
    </location>
</feature>
<evidence type="ECO:0000313" key="2">
    <source>
        <dbReference type="EMBL" id="ADL53736.1"/>
    </source>
</evidence>
<dbReference type="KEGG" id="ccb:Clocel_4074"/>
<accession>D9SM80</accession>
<evidence type="ECO:0008006" key="4">
    <source>
        <dbReference type="Google" id="ProtNLM"/>
    </source>
</evidence>
<proteinExistence type="predicted"/>
<keyword evidence="1" id="KW-0732">Signal</keyword>
<dbReference type="HOGENOM" id="CLU_789691_0_0_9"/>
<sequence>MNIRKRLLSFISASALVFVTIAGVSVSATGANEVTINTAIGYNYPIKPGTVEWYKLGNKPAREKSCQIPEEVLKSLTTDELIETVLNYPFLMDIYAYDSYQKGFNAVSKKFNGLKELLKREDVADKLIAKYKSIEVADDVASSEIFDLASVEVLLRQDEVISKLNDTSKNEVEKEVENKYMQKKEHKDIYGATCATSYKVEAEKQATLSTEQSNTLATTLIVKPAPALSTTLVVDQTTTLATEETPSLVAEQTTKYVYTPKGTPVEVLQLGELMTNAEKVEADNWVKSTYPGIGLLRSATSNYNCHSYAWYSQATSNVYWINNPTPYMTDGSYNYMGTASGYSGERVYYSSPGNEHSGIVYNRIAGTIGPDAYGNVNVLSKWGTYGLVRHSAQNCPYYVGGLALQFYKKN</sequence>
<dbReference type="STRING" id="573061.Clocel_4074"/>
<dbReference type="AlphaFoldDB" id="D9SM80"/>
<dbReference type="eggNOG" id="ENOG5032UPY">
    <property type="taxonomic scope" value="Bacteria"/>
</dbReference>
<organism evidence="2 3">
    <name type="scientific">Clostridium cellulovorans (strain ATCC 35296 / DSM 3052 / OCM 3 / 743B)</name>
    <dbReference type="NCBI Taxonomy" id="573061"/>
    <lineage>
        <taxon>Bacteria</taxon>
        <taxon>Bacillati</taxon>
        <taxon>Bacillota</taxon>
        <taxon>Clostridia</taxon>
        <taxon>Eubacteriales</taxon>
        <taxon>Clostridiaceae</taxon>
        <taxon>Clostridium</taxon>
    </lineage>
</organism>
<keyword evidence="3" id="KW-1185">Reference proteome</keyword>